<dbReference type="KEGG" id="vg:29062100"/>
<dbReference type="Proteomes" id="UP000202923">
    <property type="component" value="Genome"/>
</dbReference>
<organism evidence="1 2">
    <name type="scientific">Erwinia phage vB_EamM_Kwan</name>
    <dbReference type="NCBI Taxonomy" id="1883374"/>
    <lineage>
        <taxon>Viruses</taxon>
        <taxon>Duplodnaviria</taxon>
        <taxon>Heunggongvirae</taxon>
        <taxon>Uroviricota</taxon>
        <taxon>Caudoviricetes</taxon>
        <taxon>Chimalliviridae</taxon>
        <taxon>Wellingtonvirus</taxon>
        <taxon>Wellingtonvirus wellington</taxon>
    </lineage>
</organism>
<dbReference type="RefSeq" id="YP_009278861.1">
    <property type="nucleotide sequence ID" value="NC_031010.1"/>
</dbReference>
<reference evidence="1 2" key="1">
    <citation type="submission" date="2016-06" db="EMBL/GenBank/DDBJ databases">
        <authorList>
            <person name="Kjaerup R.B."/>
            <person name="Dalgaard T.S."/>
            <person name="Juul-Madsen H.R."/>
        </authorList>
    </citation>
    <scope>NUCLEOTIDE SEQUENCE [LARGE SCALE GENOMIC DNA]</scope>
</reference>
<dbReference type="OrthoDB" id="25914at10239"/>
<dbReference type="EMBL" id="KX397369">
    <property type="protein sequence ID" value="ANZ49608.1"/>
    <property type="molecule type" value="Genomic_DNA"/>
</dbReference>
<evidence type="ECO:0000313" key="2">
    <source>
        <dbReference type="Proteomes" id="UP000202923"/>
    </source>
</evidence>
<sequence>MNKIEFKDGEGAFINGVLIPNSHNGHWKDAAFALATGFNMTITNELSLNNSLDAITKGGCFRINAEAAGALLQNADFTSGMYAYRQLGILRTLSGKHIGQGHPPSTFKPNSIVLVSYFSDREEMLGFNVIWGI</sequence>
<dbReference type="GeneID" id="29062100"/>
<protein>
    <submittedName>
        <fullName evidence="1">Uncharacterized protein</fullName>
    </submittedName>
</protein>
<accession>A0A1B2IEC3</accession>
<gene>
    <name evidence="1" type="ORF">KWAN_256</name>
</gene>
<evidence type="ECO:0000313" key="1">
    <source>
        <dbReference type="EMBL" id="ANZ49608.1"/>
    </source>
</evidence>
<name>A0A1B2IEC3_9CAUD</name>
<proteinExistence type="predicted"/>